<name>A0A4P8WFI6_9EURY</name>
<reference evidence="4" key="1">
    <citation type="submission" date="2019-05" db="EMBL/GenBank/DDBJ databases">
        <title>Genome sequence and methylation pattern of the halophilic Archaeon Natrinema versiforme BOL5-4.</title>
        <authorList>
            <person name="DasSarma P."/>
            <person name="Anton B.P."/>
            <person name="DasSarma S.L."/>
            <person name="Martinez F.L."/>
            <person name="Guzman D."/>
            <person name="Roberts R.J."/>
            <person name="DasSarma S."/>
        </authorList>
    </citation>
    <scope>NUCLEOTIDE SEQUENCE [LARGE SCALE GENOMIC DNA]</scope>
    <source>
        <strain evidence="4">BOL5-4</strain>
    </source>
</reference>
<accession>A0A4P8WFI6</accession>
<gene>
    <name evidence="3" type="ORF">FEJ81_05275</name>
</gene>
<protein>
    <submittedName>
        <fullName evidence="3">Uncharacterized protein</fullName>
    </submittedName>
</protein>
<evidence type="ECO:0000256" key="2">
    <source>
        <dbReference type="SAM" id="Phobius"/>
    </source>
</evidence>
<dbReference type="RefSeq" id="WP_138244295.1">
    <property type="nucleotide sequence ID" value="NZ_CP040330.1"/>
</dbReference>
<evidence type="ECO:0000256" key="1">
    <source>
        <dbReference type="SAM" id="MobiDB-lite"/>
    </source>
</evidence>
<dbReference type="GeneID" id="40264661"/>
<proteinExistence type="predicted"/>
<evidence type="ECO:0000313" key="3">
    <source>
        <dbReference type="EMBL" id="QCS41794.1"/>
    </source>
</evidence>
<feature type="transmembrane region" description="Helical" evidence="2">
    <location>
        <begin position="61"/>
        <end position="78"/>
    </location>
</feature>
<keyword evidence="2" id="KW-1133">Transmembrane helix</keyword>
<keyword evidence="2" id="KW-0472">Membrane</keyword>
<sequence>MVSLQAVAVAVVGFAIVLGSAVAVYRDATRLEFSRPALWAGFVFATCGTGLAMYLGPPDVPVPGLLVIVIAGPALYLFERDDAKYGDEPADPRALPDESAGDSSSERRDDE</sequence>
<dbReference type="AlphaFoldDB" id="A0A4P8WFI6"/>
<dbReference type="KEGG" id="nvr:FEJ81_05275"/>
<evidence type="ECO:0000313" key="4">
    <source>
        <dbReference type="Proteomes" id="UP000302218"/>
    </source>
</evidence>
<dbReference type="OrthoDB" id="166447at2157"/>
<organism evidence="3 4">
    <name type="scientific">Natrinema versiforme</name>
    <dbReference type="NCBI Taxonomy" id="88724"/>
    <lineage>
        <taxon>Archaea</taxon>
        <taxon>Methanobacteriati</taxon>
        <taxon>Methanobacteriota</taxon>
        <taxon>Stenosarchaea group</taxon>
        <taxon>Halobacteria</taxon>
        <taxon>Halobacteriales</taxon>
        <taxon>Natrialbaceae</taxon>
        <taxon>Natrinema</taxon>
    </lineage>
</organism>
<keyword evidence="2" id="KW-0812">Transmembrane</keyword>
<feature type="transmembrane region" description="Helical" evidence="2">
    <location>
        <begin position="37"/>
        <end position="55"/>
    </location>
</feature>
<dbReference type="Proteomes" id="UP000302218">
    <property type="component" value="Chromosome"/>
</dbReference>
<dbReference type="EMBL" id="CP040330">
    <property type="protein sequence ID" value="QCS41794.1"/>
    <property type="molecule type" value="Genomic_DNA"/>
</dbReference>
<feature type="transmembrane region" description="Helical" evidence="2">
    <location>
        <begin position="6"/>
        <end position="25"/>
    </location>
</feature>
<feature type="compositionally biased region" description="Basic and acidic residues" evidence="1">
    <location>
        <begin position="87"/>
        <end position="96"/>
    </location>
</feature>
<feature type="region of interest" description="Disordered" evidence="1">
    <location>
        <begin position="87"/>
        <end position="111"/>
    </location>
</feature>